<proteinExistence type="inferred from homology"/>
<dbReference type="PANTHER" id="PTHR30624:SF10">
    <property type="entry name" value="CONSERVED PROTEIN"/>
    <property type="match status" value="1"/>
</dbReference>
<evidence type="ECO:0000313" key="4">
    <source>
        <dbReference type="Proteomes" id="UP000019146"/>
    </source>
</evidence>
<dbReference type="AlphaFoldDB" id="A0A0P0RAG8"/>
<dbReference type="PANTHER" id="PTHR30624">
    <property type="entry name" value="UNCHARACTERIZED PROTEIN TLDD AND PMBA"/>
    <property type="match status" value="1"/>
</dbReference>
<accession>A0A0P0RAG8</accession>
<dbReference type="InterPro" id="IPR036059">
    <property type="entry name" value="TldD/PmbA_sf"/>
</dbReference>
<dbReference type="EMBL" id="CP012746">
    <property type="protein sequence ID" value="ALL65336.1"/>
    <property type="molecule type" value="Genomic_DNA"/>
</dbReference>
<dbReference type="GO" id="GO:0008237">
    <property type="term" value="F:metallopeptidase activity"/>
    <property type="evidence" value="ECO:0007669"/>
    <property type="project" value="UniProtKB-KW"/>
</dbReference>
<dbReference type="InterPro" id="IPR051463">
    <property type="entry name" value="Peptidase_U62_metallo"/>
</dbReference>
<dbReference type="InterPro" id="IPR035068">
    <property type="entry name" value="TldD/PmbA_N"/>
</dbReference>
<organism evidence="3 4">
    <name type="scientific">Paraburkholderia caribensis MBA4</name>
    <dbReference type="NCBI Taxonomy" id="1323664"/>
    <lineage>
        <taxon>Bacteria</taxon>
        <taxon>Pseudomonadati</taxon>
        <taxon>Pseudomonadota</taxon>
        <taxon>Betaproteobacteria</taxon>
        <taxon>Burkholderiales</taxon>
        <taxon>Burkholderiaceae</taxon>
        <taxon>Paraburkholderia</taxon>
    </lineage>
</organism>
<evidence type="ECO:0000256" key="1">
    <source>
        <dbReference type="ARBA" id="ARBA00005836"/>
    </source>
</evidence>
<reference evidence="3 4" key="1">
    <citation type="journal article" date="2014" name="Genome Announc.">
        <title>Draft Genome Sequence of the Haloacid-Degrading Burkholderia caribensis Strain MBA4.</title>
        <authorList>
            <person name="Pan Y."/>
            <person name="Kong K.F."/>
            <person name="Tsang J.S."/>
        </authorList>
    </citation>
    <scope>NUCLEOTIDE SEQUENCE [LARGE SCALE GENOMIC DNA]</scope>
    <source>
        <strain evidence="3 4">MBA4</strain>
    </source>
</reference>
<sequence>MVESLLKRLPRVLRSDADFWSVRVVNERTDDHAVRNDVAQPLRIASDRGAMLVAWCGRGAGYAATADLSERGLQAALDIATQRARACASVSLIDHTRIARPVESGTYESPAIAQTLAGRREWLERLQHECAAANLDGRIVERTAAVQITHSEQAYLTSDGIRIDQRFRFMLPQISVTAHANGVTQVRTLGGDYGTLAQGGVDVLAHFGFDGAGARIAGEALQLVAAPNCPSGRRDLLLMPDQMMLQIHESIGHPLELDRILGDERNFAGWSFIKREHFGSYRYGSELLNVTFDPDLREEAASYAFDDDGTRAKREYLIRDGVLMRPLGGALSQQRARLAGVANSRASSWNRPPIDRMANLNIEPGSSTLEDMIGNIENGILMRTNTSWSIDDHRNKFQFGCEYGQLIENGKLTQVVRQPNYRGISASFWRSLVAVGNEATRGVYGTSMCGKGEPMQIIRVGHASPACVFSNVDVFGGA</sequence>
<dbReference type="GeneID" id="69969403"/>
<name>A0A0P0RAG8_9BURK</name>
<dbReference type="Pfam" id="PF19289">
    <property type="entry name" value="PmbA_TldD_3rd"/>
    <property type="match status" value="1"/>
</dbReference>
<dbReference type="GO" id="GO:0006508">
    <property type="term" value="P:proteolysis"/>
    <property type="evidence" value="ECO:0007669"/>
    <property type="project" value="UniProtKB-KW"/>
</dbReference>
<dbReference type="GO" id="GO:0005829">
    <property type="term" value="C:cytosol"/>
    <property type="evidence" value="ECO:0007669"/>
    <property type="project" value="TreeGrafter"/>
</dbReference>
<dbReference type="KEGG" id="bcai:K788_0004584"/>
<evidence type="ECO:0000313" key="3">
    <source>
        <dbReference type="EMBL" id="ALL65336.1"/>
    </source>
</evidence>
<feature type="domain" description="Metalloprotease TldD/E C-terminal" evidence="2">
    <location>
        <begin position="232"/>
        <end position="474"/>
    </location>
</feature>
<gene>
    <name evidence="3" type="ORF">K788_0004584</name>
</gene>
<dbReference type="Gene3D" id="3.30.2290.10">
    <property type="entry name" value="PmbA/TldD superfamily"/>
    <property type="match status" value="1"/>
</dbReference>
<dbReference type="InterPro" id="IPR045569">
    <property type="entry name" value="Metalloprtase-TldD/E_C"/>
</dbReference>
<dbReference type="Proteomes" id="UP000019146">
    <property type="component" value="Chromosome 1"/>
</dbReference>
<dbReference type="RefSeq" id="WP_036005557.1">
    <property type="nucleotide sequence ID" value="NZ_CP012746.1"/>
</dbReference>
<comment type="similarity">
    <text evidence="1">Belongs to the peptidase U62 family.</text>
</comment>
<evidence type="ECO:0000259" key="2">
    <source>
        <dbReference type="Pfam" id="PF19289"/>
    </source>
</evidence>
<dbReference type="SUPFAM" id="SSF111283">
    <property type="entry name" value="Putative modulator of DNA gyrase, PmbA/TldD"/>
    <property type="match status" value="1"/>
</dbReference>
<protein>
    <submittedName>
        <fullName evidence="3">TldD family protein, Beta/Gamma-proteobacterial subgroup</fullName>
    </submittedName>
</protein>